<reference evidence="1" key="1">
    <citation type="journal article" date="2020" name="New Phytol.">
        <title>Comparative genomics reveals dynamic genome evolution in host specialist ectomycorrhizal fungi.</title>
        <authorList>
            <person name="Lofgren L.A."/>
            <person name="Nguyen N.H."/>
            <person name="Vilgalys R."/>
            <person name="Ruytinx J."/>
            <person name="Liao H.L."/>
            <person name="Branco S."/>
            <person name="Kuo A."/>
            <person name="LaButti K."/>
            <person name="Lipzen A."/>
            <person name="Andreopoulos W."/>
            <person name="Pangilinan J."/>
            <person name="Riley R."/>
            <person name="Hundley H."/>
            <person name="Na H."/>
            <person name="Barry K."/>
            <person name="Grigoriev I.V."/>
            <person name="Stajich J.E."/>
            <person name="Kennedy P.G."/>
        </authorList>
    </citation>
    <scope>NUCLEOTIDE SEQUENCE</scope>
    <source>
        <strain evidence="1">S12</strain>
    </source>
</reference>
<dbReference type="RefSeq" id="XP_041164788.1">
    <property type="nucleotide sequence ID" value="XM_041299678.1"/>
</dbReference>
<keyword evidence="2" id="KW-1185">Reference proteome</keyword>
<dbReference type="AlphaFoldDB" id="A0A9P7J3R9"/>
<dbReference type="Proteomes" id="UP000719766">
    <property type="component" value="Unassembled WGS sequence"/>
</dbReference>
<sequence>MCEIINYAPSGASKTGWDMERTSARENIGSNVAKMLGLLVKVLGCVELHQEVIIVRQAFDVNHKITEYEPSTSTRPKGLQVLQLTLPHQSGWAAAPPHLRGTDMRVQLDVKQLFYKLDEDYTCDHAT</sequence>
<evidence type="ECO:0000313" key="2">
    <source>
        <dbReference type="Proteomes" id="UP000719766"/>
    </source>
</evidence>
<comment type="caution">
    <text evidence="1">The sequence shown here is derived from an EMBL/GenBank/DDBJ whole genome shotgun (WGS) entry which is preliminary data.</text>
</comment>
<protein>
    <submittedName>
        <fullName evidence="1">Uncharacterized protein</fullName>
    </submittedName>
</protein>
<organism evidence="1 2">
    <name type="scientific">Suillus plorans</name>
    <dbReference type="NCBI Taxonomy" id="116603"/>
    <lineage>
        <taxon>Eukaryota</taxon>
        <taxon>Fungi</taxon>
        <taxon>Dikarya</taxon>
        <taxon>Basidiomycota</taxon>
        <taxon>Agaricomycotina</taxon>
        <taxon>Agaricomycetes</taxon>
        <taxon>Agaricomycetidae</taxon>
        <taxon>Boletales</taxon>
        <taxon>Suillineae</taxon>
        <taxon>Suillaceae</taxon>
        <taxon>Suillus</taxon>
    </lineage>
</organism>
<dbReference type="EMBL" id="JABBWE010000007">
    <property type="protein sequence ID" value="KAG1801322.1"/>
    <property type="molecule type" value="Genomic_DNA"/>
</dbReference>
<evidence type="ECO:0000313" key="1">
    <source>
        <dbReference type="EMBL" id="KAG1801322.1"/>
    </source>
</evidence>
<gene>
    <name evidence="1" type="ORF">HD556DRAFT_1304454</name>
</gene>
<proteinExistence type="predicted"/>
<dbReference type="GeneID" id="64593442"/>
<accession>A0A9P7J3R9</accession>
<name>A0A9P7J3R9_9AGAM</name>